<dbReference type="Gene3D" id="3.30.420.10">
    <property type="entry name" value="Ribonuclease H-like superfamily/Ribonuclease H"/>
    <property type="match status" value="1"/>
</dbReference>
<name>A0A2X0MCF9_9BASI</name>
<dbReference type="SUPFAM" id="SSF56672">
    <property type="entry name" value="DNA/RNA polymerases"/>
    <property type="match status" value="1"/>
</dbReference>
<evidence type="ECO:0000313" key="13">
    <source>
        <dbReference type="Proteomes" id="UP000249464"/>
    </source>
</evidence>
<keyword evidence="7" id="KW-0378">Hydrolase</keyword>
<dbReference type="GO" id="GO:0003676">
    <property type="term" value="F:nucleic acid binding"/>
    <property type="evidence" value="ECO:0007669"/>
    <property type="project" value="InterPro"/>
</dbReference>
<evidence type="ECO:0000256" key="8">
    <source>
        <dbReference type="ARBA" id="ARBA00022833"/>
    </source>
</evidence>
<dbReference type="InterPro" id="IPR039058">
    <property type="entry name" value="Yippee_fam"/>
</dbReference>
<dbReference type="GO" id="GO:0046872">
    <property type="term" value="F:metal ion binding"/>
    <property type="evidence" value="ECO:0007669"/>
    <property type="project" value="UniProtKB-KW"/>
</dbReference>
<dbReference type="Pfam" id="PF03226">
    <property type="entry name" value="Yippee-Mis18"/>
    <property type="match status" value="1"/>
</dbReference>
<dbReference type="PANTHER" id="PTHR13848">
    <property type="entry name" value="PROTEIN YIPPEE-LIKE CG15309-RELATED"/>
    <property type="match status" value="1"/>
</dbReference>
<evidence type="ECO:0000256" key="9">
    <source>
        <dbReference type="ARBA" id="ARBA00022918"/>
    </source>
</evidence>
<evidence type="ECO:0000256" key="10">
    <source>
        <dbReference type="SAM" id="MobiDB-lite"/>
    </source>
</evidence>
<keyword evidence="13" id="KW-1185">Reference proteome</keyword>
<evidence type="ECO:0000256" key="4">
    <source>
        <dbReference type="ARBA" id="ARBA00022722"/>
    </source>
</evidence>
<keyword evidence="8" id="KW-0862">Zinc</keyword>
<organism evidence="12 13">
    <name type="scientific">Microbotryum silenes-dioicae</name>
    <dbReference type="NCBI Taxonomy" id="796604"/>
    <lineage>
        <taxon>Eukaryota</taxon>
        <taxon>Fungi</taxon>
        <taxon>Dikarya</taxon>
        <taxon>Basidiomycota</taxon>
        <taxon>Pucciniomycotina</taxon>
        <taxon>Microbotryomycetes</taxon>
        <taxon>Microbotryales</taxon>
        <taxon>Microbotryaceae</taxon>
        <taxon>Microbotryum</taxon>
    </lineage>
</organism>
<proteinExistence type="inferred from homology"/>
<dbReference type="Proteomes" id="UP000249464">
    <property type="component" value="Unassembled WGS sequence"/>
</dbReference>
<keyword evidence="4" id="KW-0540">Nuclease</keyword>
<feature type="region of interest" description="Disordered" evidence="10">
    <location>
        <begin position="496"/>
        <end position="556"/>
    </location>
</feature>
<dbReference type="GO" id="GO:0003964">
    <property type="term" value="F:RNA-directed DNA polymerase activity"/>
    <property type="evidence" value="ECO:0007669"/>
    <property type="project" value="UniProtKB-KW"/>
</dbReference>
<dbReference type="InterPro" id="IPR012337">
    <property type="entry name" value="RNaseH-like_sf"/>
</dbReference>
<evidence type="ECO:0000256" key="5">
    <source>
        <dbReference type="ARBA" id="ARBA00022723"/>
    </source>
</evidence>
<dbReference type="GO" id="GO:0004519">
    <property type="term" value="F:endonuclease activity"/>
    <property type="evidence" value="ECO:0007669"/>
    <property type="project" value="UniProtKB-KW"/>
</dbReference>
<evidence type="ECO:0000256" key="3">
    <source>
        <dbReference type="ARBA" id="ARBA00022695"/>
    </source>
</evidence>
<comment type="similarity">
    <text evidence="1">Belongs to the yippee family.</text>
</comment>
<keyword evidence="9" id="KW-0695">RNA-directed DNA polymerase</keyword>
<gene>
    <name evidence="12" type="primary">BQ5605_C004g02899</name>
    <name evidence="12" type="ORF">BQ5605_C004G02899</name>
</gene>
<accession>A0A2X0MCF9</accession>
<dbReference type="SUPFAM" id="SSF53098">
    <property type="entry name" value="Ribonuclease H-like"/>
    <property type="match status" value="1"/>
</dbReference>
<keyword evidence="3" id="KW-0548">Nucleotidyltransferase</keyword>
<evidence type="ECO:0000256" key="1">
    <source>
        <dbReference type="ARBA" id="ARBA00005613"/>
    </source>
</evidence>
<dbReference type="InterPro" id="IPR036397">
    <property type="entry name" value="RNaseH_sf"/>
</dbReference>
<dbReference type="InterPro" id="IPR043502">
    <property type="entry name" value="DNA/RNA_pol_sf"/>
</dbReference>
<sequence>MSTSNLQASTSTSTSPYTSTAAQTLAAAPLDPLTAPSVPILHALPSNIAVYRCATCSAELTVQDELVSRAFSGSTGPAYLVRTTINTYLGPKTTKQLLTGKHVVSPLYCRGCQSELGWTYHVAPDRTQKYKEHKSILEAVRIFSDIQMRQAPWTWSARHCLRGTEEIDNARQPSRRICTEGLGTDPSNYPSTVPVKNPSPTEYIFLQCDALTNALPVCHHSRKLTGAELSYPVHEIELLAIFEGFQKLHNIFLGRKVIMITDNESKGTQLCIPVRFVIQYIDGDWNKVPDMFSRQYEDNTVSNSYEDPNLDDLDTEHDRDDYLLLGPRLQSMQAGLLRRSSRLAQPKQSEQTKTPAVEKTAKAKAAGTRMRNSKLHSMPIPAGPPQTIAADFQSPLVKAERRGKEVDLLCNWIDTFSGKVISVPWEQTITAKGCAEMGFQFVVGNTYSDRISPRPSMDVRFEGLGTTLLLSTSFHPQTSERIERMHRDLDAMLRQITKGEGDERASGTAGKQRRGKGKEQKRETRNETEYENENETLRLETGDDTEGVHASTKTASTGYSPYQLARVVAPKNRCRDAGNNVLKAHGDQAAIANRKQKTDKDPQRAIREFFLVRTANFACALPDRSRKWTAPWAGLFEFVNFTPATSTYTLKLTPLSKWVATNEDRFPNRLYNPKPLFPIDGVTMTSTENHTTRHPTKRRRRTKGWRSTRTSILSTMNLRTTSKSQNRETPPC</sequence>
<feature type="compositionally biased region" description="Basic and acidic residues" evidence="10">
    <location>
        <begin position="496"/>
        <end position="505"/>
    </location>
</feature>
<feature type="compositionally biased region" description="Basic residues" evidence="10">
    <location>
        <begin position="692"/>
        <end position="706"/>
    </location>
</feature>
<dbReference type="GO" id="GO:0016787">
    <property type="term" value="F:hydrolase activity"/>
    <property type="evidence" value="ECO:0007669"/>
    <property type="project" value="UniProtKB-KW"/>
</dbReference>
<dbReference type="AlphaFoldDB" id="A0A2X0MCF9"/>
<feature type="compositionally biased region" description="Basic and acidic residues" evidence="10">
    <location>
        <begin position="517"/>
        <end position="528"/>
    </location>
</feature>
<dbReference type="Pfam" id="PF17917">
    <property type="entry name" value="RT_RNaseH"/>
    <property type="match status" value="1"/>
</dbReference>
<evidence type="ECO:0000256" key="6">
    <source>
        <dbReference type="ARBA" id="ARBA00022759"/>
    </source>
</evidence>
<evidence type="ECO:0000313" key="12">
    <source>
        <dbReference type="EMBL" id="SGY68577.1"/>
    </source>
</evidence>
<evidence type="ECO:0000259" key="11">
    <source>
        <dbReference type="PROSITE" id="PS51792"/>
    </source>
</evidence>
<keyword evidence="5" id="KW-0479">Metal-binding</keyword>
<evidence type="ECO:0000256" key="7">
    <source>
        <dbReference type="ARBA" id="ARBA00022801"/>
    </source>
</evidence>
<dbReference type="PROSITE" id="PS51792">
    <property type="entry name" value="YIPPEE"/>
    <property type="match status" value="1"/>
</dbReference>
<feature type="domain" description="Yippee" evidence="11">
    <location>
        <begin position="49"/>
        <end position="146"/>
    </location>
</feature>
<keyword evidence="6" id="KW-0255">Endonuclease</keyword>
<dbReference type="EMBL" id="FQNC01000046">
    <property type="protein sequence ID" value="SGY68577.1"/>
    <property type="molecule type" value="Genomic_DNA"/>
</dbReference>
<reference evidence="12 13" key="1">
    <citation type="submission" date="2016-11" db="EMBL/GenBank/DDBJ databases">
        <authorList>
            <person name="Jaros S."/>
            <person name="Januszkiewicz K."/>
            <person name="Wedrychowicz H."/>
        </authorList>
    </citation>
    <scope>NUCLEOTIDE SEQUENCE [LARGE SCALE GENOMIC DNA]</scope>
</reference>
<dbReference type="InterPro" id="IPR041373">
    <property type="entry name" value="RT_RNaseH"/>
</dbReference>
<evidence type="ECO:0000256" key="2">
    <source>
        <dbReference type="ARBA" id="ARBA00022679"/>
    </source>
</evidence>
<dbReference type="InterPro" id="IPR004910">
    <property type="entry name" value="Yippee/Mis18/Cereblon"/>
</dbReference>
<feature type="region of interest" description="Disordered" evidence="10">
    <location>
        <begin position="681"/>
        <end position="707"/>
    </location>
</feature>
<protein>
    <submittedName>
        <fullName evidence="12">BQ5605_C004g02899 protein</fullName>
    </submittedName>
</protein>
<dbReference type="InterPro" id="IPR034751">
    <property type="entry name" value="Yippee"/>
</dbReference>
<dbReference type="STRING" id="796604.A0A2X0MCF9"/>
<keyword evidence="2" id="KW-0808">Transferase</keyword>